<dbReference type="KEGG" id="bdw:94336581"/>
<feature type="region of interest" description="Disordered" evidence="8">
    <location>
        <begin position="57"/>
        <end position="109"/>
    </location>
</feature>
<dbReference type="Pfam" id="PF02430">
    <property type="entry name" value="AMA-1"/>
    <property type="match status" value="1"/>
</dbReference>
<dbReference type="InterPro" id="IPR003298">
    <property type="entry name" value="Apmem_Ag1"/>
</dbReference>
<dbReference type="Proteomes" id="UP001214638">
    <property type="component" value="Unassembled WGS sequence"/>
</dbReference>
<keyword evidence="5 9" id="KW-1133">Transmembrane helix</keyword>
<feature type="transmembrane region" description="Helical" evidence="9">
    <location>
        <begin position="516"/>
        <end position="536"/>
    </location>
</feature>
<evidence type="ECO:0000256" key="9">
    <source>
        <dbReference type="SAM" id="Phobius"/>
    </source>
</evidence>
<accession>A0AAD9PJ91</accession>
<protein>
    <submittedName>
        <fullName evidence="10">Apical membrane antigen 1</fullName>
    </submittedName>
</protein>
<dbReference type="RefSeq" id="XP_067802533.1">
    <property type="nucleotide sequence ID" value="XM_067947311.1"/>
</dbReference>
<feature type="transmembrane region" description="Helical" evidence="9">
    <location>
        <begin position="32"/>
        <end position="54"/>
    </location>
</feature>
<evidence type="ECO:0000256" key="2">
    <source>
        <dbReference type="ARBA" id="ARBA00007098"/>
    </source>
</evidence>
<keyword evidence="4" id="KW-0732">Signal</keyword>
<dbReference type="GeneID" id="94336581"/>
<name>A0AAD9PJ91_9APIC</name>
<dbReference type="EMBL" id="JALLKP010000003">
    <property type="protein sequence ID" value="KAK2195690.1"/>
    <property type="molecule type" value="Genomic_DNA"/>
</dbReference>
<evidence type="ECO:0000256" key="3">
    <source>
        <dbReference type="ARBA" id="ARBA00022692"/>
    </source>
</evidence>
<proteinExistence type="inferred from homology"/>
<dbReference type="Gene3D" id="3.50.4.10">
    <property type="entry name" value="Hepatocyte Growth Factor"/>
    <property type="match status" value="2"/>
</dbReference>
<sequence length="602" mass="67561">MDVVVFRTSCFIIDYNAMPETNIKLIGSRPRAWLLTLVFLMTIVMFVDSASAAATRTIRRPSSSKTSSSRSRGRRGGSSSLDDSEEDEESSTTTSSHSRGKSTKRSGGSTKWSNYISKFDIPKVHGAGVYVDLGSSASVGVNNYYNMPGGRCPVVGKTIVLEYGGYFLEPVNAQKPENRGLAFPETTQVRRSGTAPKDDLNSISPVSAATLRRWTYDNESDIANCAEYAKNVVPGSDRGSSYRYPWVYDSHDKMCYLLYSGIQYNQGSRYCDRDNDSNAGFTSLACMYPMKSADDAHMYFGSSNVYMDFEKKCPMHPVRDAIYGRWMGSSCVKIDPVMEEDVDSFEECAQLLFDNSASDVIDLDSPDNKTEIEKFNDALSKMDLTTVANTIFDPLSPQNPRHLNRSHGVGINWANYDSETKKCQMINKVPTCLIINAGSFALTSIGSPLESDADPYPCNIDTLGYVVPKKYGKEATITTALTLDTLQCDQYSHRRYSQSCGYYYECNSTPGFFHKYRWFLIFAAVFVLTIAILWLWRHLYSSKRSDRSSSENYERLLSKYDYDSATAPKQRGEEKMQSEAYIWGEGAHRESQITPVHIKNLH</sequence>
<comment type="caution">
    <text evidence="10">The sequence shown here is derived from an EMBL/GenBank/DDBJ whole genome shotgun (WGS) entry which is preliminary data.</text>
</comment>
<evidence type="ECO:0000256" key="5">
    <source>
        <dbReference type="ARBA" id="ARBA00022989"/>
    </source>
</evidence>
<feature type="compositionally biased region" description="Low complexity" evidence="8">
    <location>
        <begin position="57"/>
        <end position="70"/>
    </location>
</feature>
<dbReference type="SMART" id="SM00815">
    <property type="entry name" value="AMA-1"/>
    <property type="match status" value="1"/>
</dbReference>
<keyword evidence="6 9" id="KW-0472">Membrane</keyword>
<comment type="similarity">
    <text evidence="2">Belongs to the apicomplexan parasites AMA1 family.</text>
</comment>
<evidence type="ECO:0000313" key="10">
    <source>
        <dbReference type="EMBL" id="KAK2195690.1"/>
    </source>
</evidence>
<comment type="subcellular location">
    <subcellularLocation>
        <location evidence="1">Membrane</location>
        <topology evidence="1">Single-pass type I membrane protein</topology>
    </subcellularLocation>
</comment>
<dbReference type="AlphaFoldDB" id="A0AAD9PJ91"/>
<keyword evidence="7" id="KW-0325">Glycoprotein</keyword>
<evidence type="ECO:0000256" key="4">
    <source>
        <dbReference type="ARBA" id="ARBA00022729"/>
    </source>
</evidence>
<dbReference type="PRINTS" id="PR01361">
    <property type="entry name" value="MEROZOITESA"/>
</dbReference>
<evidence type="ECO:0000256" key="6">
    <source>
        <dbReference type="ARBA" id="ARBA00023136"/>
    </source>
</evidence>
<organism evidence="10 11">
    <name type="scientific">Babesia duncani</name>
    <dbReference type="NCBI Taxonomy" id="323732"/>
    <lineage>
        <taxon>Eukaryota</taxon>
        <taxon>Sar</taxon>
        <taxon>Alveolata</taxon>
        <taxon>Apicomplexa</taxon>
        <taxon>Aconoidasida</taxon>
        <taxon>Piroplasmida</taxon>
        <taxon>Babesiidae</taxon>
        <taxon>Babesia</taxon>
    </lineage>
</organism>
<evidence type="ECO:0000256" key="1">
    <source>
        <dbReference type="ARBA" id="ARBA00004479"/>
    </source>
</evidence>
<reference evidence="10" key="1">
    <citation type="journal article" date="2023" name="Nat. Microbiol.">
        <title>Babesia duncani multi-omics identifies virulence factors and drug targets.</title>
        <authorList>
            <person name="Singh P."/>
            <person name="Lonardi S."/>
            <person name="Liang Q."/>
            <person name="Vydyam P."/>
            <person name="Khabirova E."/>
            <person name="Fang T."/>
            <person name="Gihaz S."/>
            <person name="Thekkiniath J."/>
            <person name="Munshi M."/>
            <person name="Abel S."/>
            <person name="Ciampossin L."/>
            <person name="Batugedara G."/>
            <person name="Gupta M."/>
            <person name="Lu X.M."/>
            <person name="Lenz T."/>
            <person name="Chakravarty S."/>
            <person name="Cornillot E."/>
            <person name="Hu Y."/>
            <person name="Ma W."/>
            <person name="Gonzalez L.M."/>
            <person name="Sanchez S."/>
            <person name="Estrada K."/>
            <person name="Sanchez-Flores A."/>
            <person name="Montero E."/>
            <person name="Harb O.S."/>
            <person name="Le Roch K.G."/>
            <person name="Mamoun C.B."/>
        </authorList>
    </citation>
    <scope>NUCLEOTIDE SEQUENCE</scope>
    <source>
        <strain evidence="10">WA1</strain>
    </source>
</reference>
<evidence type="ECO:0000256" key="7">
    <source>
        <dbReference type="ARBA" id="ARBA00023180"/>
    </source>
</evidence>
<gene>
    <name evidence="10" type="ORF">BdWA1_002283</name>
</gene>
<evidence type="ECO:0000256" key="8">
    <source>
        <dbReference type="SAM" id="MobiDB-lite"/>
    </source>
</evidence>
<evidence type="ECO:0000313" key="11">
    <source>
        <dbReference type="Proteomes" id="UP001214638"/>
    </source>
</evidence>
<keyword evidence="11" id="KW-1185">Reference proteome</keyword>
<dbReference type="GO" id="GO:0016020">
    <property type="term" value="C:membrane"/>
    <property type="evidence" value="ECO:0007669"/>
    <property type="project" value="UniProtKB-SubCell"/>
</dbReference>
<dbReference type="Gene3D" id="2.60.40.4360">
    <property type="match status" value="1"/>
</dbReference>
<keyword evidence="3 9" id="KW-0812">Transmembrane</keyword>